<accession>A0A6I8TXJ1</accession>
<gene>
    <name evidence="1" type="primary">110675812</name>
</gene>
<dbReference type="InParanoid" id="A0A6I8TXJ1"/>
<reference evidence="1" key="2">
    <citation type="submission" date="2020-05" db="UniProtKB">
        <authorList>
            <consortium name="EnsemblMetazoa"/>
        </authorList>
    </citation>
    <scope>IDENTIFICATION</scope>
    <source>
        <strain evidence="1">LVP_AGWG</strain>
    </source>
</reference>
<organism evidence="1 2">
    <name type="scientific">Aedes aegypti</name>
    <name type="common">Yellowfever mosquito</name>
    <name type="synonym">Culex aegypti</name>
    <dbReference type="NCBI Taxonomy" id="7159"/>
    <lineage>
        <taxon>Eukaryota</taxon>
        <taxon>Metazoa</taxon>
        <taxon>Ecdysozoa</taxon>
        <taxon>Arthropoda</taxon>
        <taxon>Hexapoda</taxon>
        <taxon>Insecta</taxon>
        <taxon>Pterygota</taxon>
        <taxon>Neoptera</taxon>
        <taxon>Endopterygota</taxon>
        <taxon>Diptera</taxon>
        <taxon>Nematocera</taxon>
        <taxon>Culicoidea</taxon>
        <taxon>Culicidae</taxon>
        <taxon>Culicinae</taxon>
        <taxon>Aedini</taxon>
        <taxon>Aedes</taxon>
        <taxon>Stegomyia</taxon>
    </lineage>
</organism>
<sequence length="143" mass="16501">MIQNTWTIRHWEKHIEILRDVLVAQANCVTRFSSKHPLRWICRSTDVDYPVIGSGKGLGKRCNECQNGRILISLPHRTLERTKDVLKCRLALLEQPDQRNEPYKALFFYSFDWPSESFGGGLWTATNPSARNELSHDRDSSTA</sequence>
<dbReference type="AlphaFoldDB" id="A0A6I8TXJ1"/>
<evidence type="ECO:0000313" key="2">
    <source>
        <dbReference type="Proteomes" id="UP000008820"/>
    </source>
</evidence>
<proteinExistence type="predicted"/>
<protein>
    <submittedName>
        <fullName evidence="1">Uncharacterized protein</fullName>
    </submittedName>
</protein>
<dbReference type="EnsemblMetazoa" id="AAEL020088-RB">
    <property type="protein sequence ID" value="AAEL020088-PB"/>
    <property type="gene ID" value="AAEL020088"/>
</dbReference>
<dbReference type="Proteomes" id="UP000008820">
    <property type="component" value="Chromosome 2"/>
</dbReference>
<keyword evidence="2" id="KW-1185">Reference proteome</keyword>
<evidence type="ECO:0000313" key="1">
    <source>
        <dbReference type="EnsemblMetazoa" id="AAEL020088-PB"/>
    </source>
</evidence>
<reference evidence="1 2" key="1">
    <citation type="submission" date="2017-06" db="EMBL/GenBank/DDBJ databases">
        <title>Aedes aegypti genome working group (AGWG) sequencing and assembly.</title>
        <authorList>
            <consortium name="Aedes aegypti Genome Working Group (AGWG)"/>
            <person name="Matthews B.J."/>
        </authorList>
    </citation>
    <scope>NUCLEOTIDE SEQUENCE [LARGE SCALE GENOMIC DNA]</scope>
    <source>
        <strain evidence="1 2">LVP_AGWG</strain>
    </source>
</reference>
<name>A0A6I8TXJ1_AEDAE</name>